<feature type="compositionally biased region" description="Low complexity" evidence="5">
    <location>
        <begin position="1510"/>
        <end position="1530"/>
    </location>
</feature>
<feature type="compositionally biased region" description="Low complexity" evidence="5">
    <location>
        <begin position="713"/>
        <end position="723"/>
    </location>
</feature>
<dbReference type="Gene3D" id="3.40.50.10810">
    <property type="entry name" value="Tandem AAA-ATPase domain"/>
    <property type="match status" value="1"/>
</dbReference>
<evidence type="ECO:0000313" key="9">
    <source>
        <dbReference type="Proteomes" id="UP000018201"/>
    </source>
</evidence>
<feature type="region of interest" description="Disordered" evidence="5">
    <location>
        <begin position="136"/>
        <end position="176"/>
    </location>
</feature>
<feature type="compositionally biased region" description="Acidic residues" evidence="5">
    <location>
        <begin position="1403"/>
        <end position="1416"/>
    </location>
</feature>
<dbReference type="GO" id="GO:0006281">
    <property type="term" value="P:DNA repair"/>
    <property type="evidence" value="ECO:0007669"/>
    <property type="project" value="TreeGrafter"/>
</dbReference>
<feature type="region of interest" description="Disordered" evidence="5">
    <location>
        <begin position="977"/>
        <end position="1085"/>
    </location>
</feature>
<feature type="compositionally biased region" description="Polar residues" evidence="5">
    <location>
        <begin position="1995"/>
        <end position="2015"/>
    </location>
</feature>
<dbReference type="CDD" id="cd18793">
    <property type="entry name" value="SF2_C_SNF"/>
    <property type="match status" value="1"/>
</dbReference>
<dbReference type="InterPro" id="IPR014001">
    <property type="entry name" value="Helicase_ATP-bd"/>
</dbReference>
<feature type="domain" description="Helicase ATP-binding" evidence="6">
    <location>
        <begin position="530"/>
        <end position="783"/>
    </location>
</feature>
<feature type="region of interest" description="Disordered" evidence="5">
    <location>
        <begin position="1848"/>
        <end position="1883"/>
    </location>
</feature>
<keyword evidence="4" id="KW-0067">ATP-binding</keyword>
<dbReference type="GO" id="GO:0016787">
    <property type="term" value="F:hydrolase activity"/>
    <property type="evidence" value="ECO:0007669"/>
    <property type="project" value="UniProtKB-KW"/>
</dbReference>
<evidence type="ECO:0000313" key="8">
    <source>
        <dbReference type="EMBL" id="CDI87134.1"/>
    </source>
</evidence>
<dbReference type="InterPro" id="IPR038718">
    <property type="entry name" value="SNF2-like_sf"/>
</dbReference>
<dbReference type="InterPro" id="IPR049730">
    <property type="entry name" value="SNF2/RAD54-like_C"/>
</dbReference>
<dbReference type="Pfam" id="PF00176">
    <property type="entry name" value="SNF2-rel_dom"/>
    <property type="match status" value="1"/>
</dbReference>
<reference evidence="8" key="1">
    <citation type="submission" date="2013-10" db="EMBL/GenBank/DDBJ databases">
        <title>Genomic analysis of the causative agents of coccidiosis in chickens.</title>
        <authorList>
            <person name="Reid A.J."/>
            <person name="Blake D."/>
            <person name="Billington K."/>
            <person name="Browne H."/>
            <person name="Dunn M."/>
            <person name="Hung S."/>
            <person name="Kawahara F."/>
            <person name="Miranda-Saavedra D."/>
            <person name="Mourier T."/>
            <person name="Nagra H."/>
            <person name="Otto T.D."/>
            <person name="Rawlings N."/>
            <person name="Sanchez A."/>
            <person name="Sanders M."/>
            <person name="Subramaniam C."/>
            <person name="Tay Y."/>
            <person name="Dear P."/>
            <person name="Doerig C."/>
            <person name="Gruber A."/>
            <person name="Parkinson J."/>
            <person name="Shirley M."/>
            <person name="Wan K.L."/>
            <person name="Berriman M."/>
            <person name="Tomley F."/>
            <person name="Pain A."/>
        </authorList>
    </citation>
    <scope>NUCLEOTIDE SEQUENCE [LARGE SCALE GENOMIC DNA]</scope>
    <source>
        <strain evidence="8">Houghton</strain>
    </source>
</reference>
<keyword evidence="1" id="KW-0547">Nucleotide-binding</keyword>
<feature type="region of interest" description="Disordered" evidence="5">
    <location>
        <begin position="1767"/>
        <end position="1806"/>
    </location>
</feature>
<reference evidence="8" key="2">
    <citation type="submission" date="2013-10" db="EMBL/GenBank/DDBJ databases">
        <authorList>
            <person name="Aslett M."/>
        </authorList>
    </citation>
    <scope>NUCLEOTIDE SEQUENCE [LARGE SCALE GENOMIC DNA]</scope>
    <source>
        <strain evidence="8">Houghton</strain>
    </source>
</reference>
<dbReference type="PROSITE" id="PS51194">
    <property type="entry name" value="HELICASE_CTER"/>
    <property type="match status" value="1"/>
</dbReference>
<dbReference type="InterPro" id="IPR027417">
    <property type="entry name" value="P-loop_NTPase"/>
</dbReference>
<dbReference type="Proteomes" id="UP000018201">
    <property type="component" value="Unassembled WGS sequence"/>
</dbReference>
<dbReference type="SUPFAM" id="SSF57783">
    <property type="entry name" value="Zinc beta-ribbon"/>
    <property type="match status" value="1"/>
</dbReference>
<dbReference type="GO" id="GO:0005524">
    <property type="term" value="F:ATP binding"/>
    <property type="evidence" value="ECO:0007669"/>
    <property type="project" value="UniProtKB-KW"/>
</dbReference>
<feature type="region of interest" description="Disordered" evidence="5">
    <location>
        <begin position="92"/>
        <end position="124"/>
    </location>
</feature>
<proteinExistence type="predicted"/>
<dbReference type="GO" id="GO:0004520">
    <property type="term" value="F:DNA endonuclease activity"/>
    <property type="evidence" value="ECO:0007669"/>
    <property type="project" value="TreeGrafter"/>
</dbReference>
<evidence type="ECO:0000256" key="5">
    <source>
        <dbReference type="SAM" id="MobiDB-lite"/>
    </source>
</evidence>
<evidence type="ECO:0000256" key="1">
    <source>
        <dbReference type="ARBA" id="ARBA00022741"/>
    </source>
</evidence>
<keyword evidence="9" id="KW-1185">Reference proteome</keyword>
<dbReference type="OrthoDB" id="2801544at2759"/>
<feature type="region of interest" description="Disordered" evidence="5">
    <location>
        <begin position="1370"/>
        <end position="1419"/>
    </location>
</feature>
<dbReference type="InterPro" id="IPR000330">
    <property type="entry name" value="SNF2_N"/>
</dbReference>
<dbReference type="InterPro" id="IPR013498">
    <property type="entry name" value="Topo_IA_Znf"/>
</dbReference>
<feature type="region of interest" description="Disordered" evidence="5">
    <location>
        <begin position="1"/>
        <end position="71"/>
    </location>
</feature>
<feature type="compositionally biased region" description="Basic and acidic residues" evidence="5">
    <location>
        <begin position="1783"/>
        <end position="1793"/>
    </location>
</feature>
<dbReference type="CDD" id="cd00085">
    <property type="entry name" value="HNHc"/>
    <property type="match status" value="1"/>
</dbReference>
<dbReference type="VEuPathDB" id="ToxoDB:EPH_0075270"/>
<evidence type="ECO:0000259" key="7">
    <source>
        <dbReference type="PROSITE" id="PS51194"/>
    </source>
</evidence>
<dbReference type="GO" id="GO:0004386">
    <property type="term" value="F:helicase activity"/>
    <property type="evidence" value="ECO:0007669"/>
    <property type="project" value="UniProtKB-KW"/>
</dbReference>
<dbReference type="PANTHER" id="PTHR45766">
    <property type="entry name" value="DNA ANNEALING HELICASE AND ENDONUCLEASE ZRANB3 FAMILY MEMBER"/>
    <property type="match status" value="1"/>
</dbReference>
<protein>
    <submittedName>
        <fullName evidence="8">Uncharacterized protein</fullName>
    </submittedName>
</protein>
<feature type="domain" description="Helicase C-terminal" evidence="7">
    <location>
        <begin position="1227"/>
        <end position="1428"/>
    </location>
</feature>
<evidence type="ECO:0000259" key="6">
    <source>
        <dbReference type="PROSITE" id="PS51192"/>
    </source>
</evidence>
<feature type="region of interest" description="Disordered" evidence="5">
    <location>
        <begin position="1901"/>
        <end position="1925"/>
    </location>
</feature>
<dbReference type="Gene3D" id="3.40.50.300">
    <property type="entry name" value="P-loop containing nucleotide triphosphate hydrolases"/>
    <property type="match status" value="1"/>
</dbReference>
<feature type="compositionally biased region" description="Polar residues" evidence="5">
    <location>
        <begin position="1370"/>
        <end position="1392"/>
    </location>
</feature>
<organism evidence="8 9">
    <name type="scientific">Eimeria praecox</name>
    <dbReference type="NCBI Taxonomy" id="51316"/>
    <lineage>
        <taxon>Eukaryota</taxon>
        <taxon>Sar</taxon>
        <taxon>Alveolata</taxon>
        <taxon>Apicomplexa</taxon>
        <taxon>Conoidasida</taxon>
        <taxon>Coccidia</taxon>
        <taxon>Eucoccidiorida</taxon>
        <taxon>Eimeriorina</taxon>
        <taxon>Eimeriidae</taxon>
        <taxon>Eimeria</taxon>
    </lineage>
</organism>
<feature type="compositionally biased region" description="Low complexity" evidence="5">
    <location>
        <begin position="10"/>
        <end position="45"/>
    </location>
</feature>
<feature type="region of interest" description="Disordered" evidence="5">
    <location>
        <begin position="1506"/>
        <end position="1533"/>
    </location>
</feature>
<accession>U6H901</accession>
<dbReference type="PROSITE" id="PS51192">
    <property type="entry name" value="HELICASE_ATP_BIND_1"/>
    <property type="match status" value="1"/>
</dbReference>
<dbReference type="EMBL" id="HG696786">
    <property type="protein sequence ID" value="CDI87134.1"/>
    <property type="molecule type" value="Genomic_DNA"/>
</dbReference>
<feature type="region of interest" description="Disordered" evidence="5">
    <location>
        <begin position="1994"/>
        <end position="2033"/>
    </location>
</feature>
<dbReference type="SMART" id="SM00487">
    <property type="entry name" value="DEXDc"/>
    <property type="match status" value="1"/>
</dbReference>
<evidence type="ECO:0000256" key="4">
    <source>
        <dbReference type="ARBA" id="ARBA00022840"/>
    </source>
</evidence>
<dbReference type="InterPro" id="IPR003615">
    <property type="entry name" value="HNH_nuc"/>
</dbReference>
<feature type="region of interest" description="Disordered" evidence="5">
    <location>
        <begin position="697"/>
        <end position="744"/>
    </location>
</feature>
<sequence length="2232" mass="241743">MPPHIPTQRQNPSTAAAAAGAATAAPQQQHQQQVRSQHSQLQQPQEMPFVQQPQEHHQLEQQQQHQKRTSCGSGVAANSILSSFDAFAFDAPKTPQRITPRKAAAKARGGAGPHRTRSPLARNSICGGSSCSSYTEASSNTSSRGDPRSNSRDNITTGGNSNNSSNSSRSAIELQRESELSPGVRLSLEWLEEAERRRGLSSTEVAAAFRCPLCHQFTMTFRSGRYGMFLGCNRYPDCQGKISGAKVEKWRCCTGNSSSSNGIRIFCELEDPHTFRLHAAGCTDTGVMLADALPRIIQTAAKAYARQQQLHQEQQQQEDNCSIPDFLRPISWLPRSDRIKSDEAMLRQFSDAAVAHAVAVESAAIRESDAAEATAASAAVGVAALGGADDRTAGASGCGAAASAGAAASIATDSAAARMCSLGRTASGERLRFVDWSKGCLEAPGDGLKYNDGCVFPLAAYPFVLQATASVCGWAALTPIPSLTLRFFREVWGPGKYLVTSKQRALDVAWWLLPSRLRQHLLPFQWEGLAYALQRGGRAIIGDEMGLGKTVQAIACIAVYRQFPCLIVVPASMRLAWADALEEWLPEYSGPPNLRVLFASGDRPSPEEKHLICLSSFEMAARLYDTLKATQYKLVVVDEAHKLRGPAIPRAASYTASEAAAIAAGAATAAETETAAAEVTTPPDIAADDCALAPTSSAATVPCNEPADLPMSQKPQQQNTQKQQPERSPRKRKNWRPPGSGQEVNKKVLDLVKGSCHALLLSGTPSVKLPADLFPLVDALLPPLEQEAAAERRRQQLQQWQQLELAAAAEAADTAASGAVAALAGEVEAPEEEGARGSAAKTTGFFVSHGAVQSPWSVATTAWRTASAAAAATSAAAAANVAGGAPAEAFGEPLDHAASPATQKREKETLVSFAEGGQARRRVGNILREERLQFAEEYCCSSRAFGSWRRFGASLRSWELHLLLTRAVLVRRRKTLRDPTRTSAQRGIGQEPPQDGAHGSSQGSVQGITDEPPGSISEGHSRQNEQRQALVGGMRSHSLVGSQRPAKTSMGGPLASLKGFPSGKETDLPVPEPQDRFKSVPLSPVDGPVLSMQDVEHLVEGLPWASQAPGDCDALVLPPCTRIVQLLLLHCNNKLVTAMGEGLLLRKPAYHSLLREAERAAADSSDSSSGDSEFDLGTMTPCNSSDIPGVAAQLTRRPPATPAERAGLCKVLSAADWLHEKFLRDTPVSSWPEEDAEEAPPKVVVFAHHRRVLDALAARLRELRMGCMNSAGQTHASTRRRQGFVRIDGTVPEDERRRRRLLFLNDPACTLALISITASSHGLDFSGASVCVFLELLPQQHELLQAESRLHRRGQRRVVTTYFLLSRCGMSSSTPCSASSRETDPLSTSFSCPISGDPLSETTEAEGEQEEEDNTSAEEREQLLLSPAFSSPLSCSRRSRQAPSVFLDKMRTEASSREFRRELRKCCMQLLQEAEAVEEAAWHRIKHQSALVQRTIDGPLATLSQLGEAQQQQQESQQQEQMQQQQEESQTFVCSSSQEEGDDCFAIGGDQQRHQSQQQRQEDEGLCTDGFSTTGQDMCCCSSLQGASQGVNSPTAAAAGGEGEGCRETAVLQPPRQQPEPSLGLPLRPLQESLAAPASESVRFRISRYTQRVHAFRGAAAVPLGISFSPADLGATTLPHSFVEQPQHQQEGKQEGPRQQLLCELQSRQSECPTGEVVRCVQEAAQQYFGLFRLLSSFEQRRVRETAWTVQNLHVYIHRRHCAQQHGSGKLDSLLDADPPEEESPRSRAKLEQQEADIPAAPVPRHTTDPLLLLQSAAATQQEHQHQQMQGLFPCLGEETVAGELHLGDPLLDTSSSSSIDPRKDSGGSNDRSPETEEDLTCGSVSSRYFSSQAAFPPPRICSREGIPQPIASTELGGGRISSRAEGSSRPQVVLVPVILNTTKAASAAGRASAASRHLQPFSLELHKVLCVSCMQPISAVSTTRTFLRVEVSEDSTTSNRLGPSQPQSCGTQGQLARANAVPEDDGNTREGPLIPALTHRAESTAEGQAVCAARGGFNRRSEVITAPQSFANDSTQRWLIRCCEQDLTCSGRCSDAYMARRRRQALRRQVERHDRGVCSNCRLDCGELLMALKMLHAAGEPQWRLEEEVIRLAPSFRAWPSLTRKLARHLTSSCAWEADHRRPVKDGGGLATVDAVQTLCKACHVEKTIEERRRRRKRRLIDTSPEGAKES</sequence>
<dbReference type="GO" id="GO:0031297">
    <property type="term" value="P:replication fork processing"/>
    <property type="evidence" value="ECO:0007669"/>
    <property type="project" value="TreeGrafter"/>
</dbReference>
<dbReference type="PANTHER" id="PTHR45766:SF3">
    <property type="entry name" value="DNA ANNEALING HELICASE AND ENDONUCLEASE ZRANB3"/>
    <property type="match status" value="1"/>
</dbReference>
<dbReference type="GO" id="GO:0043596">
    <property type="term" value="C:nuclear replication fork"/>
    <property type="evidence" value="ECO:0007669"/>
    <property type="project" value="TreeGrafter"/>
</dbReference>
<dbReference type="InterPro" id="IPR001650">
    <property type="entry name" value="Helicase_C-like"/>
</dbReference>
<dbReference type="GO" id="GO:0006265">
    <property type="term" value="P:DNA topological change"/>
    <property type="evidence" value="ECO:0007669"/>
    <property type="project" value="InterPro"/>
</dbReference>
<dbReference type="SUPFAM" id="SSF52540">
    <property type="entry name" value="P-loop containing nucleoside triphosphate hydrolases"/>
    <property type="match status" value="2"/>
</dbReference>
<dbReference type="Gene3D" id="3.30.65.10">
    <property type="entry name" value="Bacterial Topoisomerase I, domain 1"/>
    <property type="match status" value="1"/>
</dbReference>
<evidence type="ECO:0000256" key="2">
    <source>
        <dbReference type="ARBA" id="ARBA00022801"/>
    </source>
</evidence>
<dbReference type="Pfam" id="PF01396">
    <property type="entry name" value="Zn_ribbon_Top1"/>
    <property type="match status" value="1"/>
</dbReference>
<dbReference type="GO" id="GO:0003916">
    <property type="term" value="F:DNA topoisomerase activity"/>
    <property type="evidence" value="ECO:0007669"/>
    <property type="project" value="InterPro"/>
</dbReference>
<dbReference type="Pfam" id="PF00271">
    <property type="entry name" value="Helicase_C"/>
    <property type="match status" value="1"/>
</dbReference>
<dbReference type="GO" id="GO:0003677">
    <property type="term" value="F:DNA binding"/>
    <property type="evidence" value="ECO:0007669"/>
    <property type="project" value="InterPro"/>
</dbReference>
<keyword evidence="2" id="KW-0378">Hydrolase</keyword>
<feature type="compositionally biased region" description="Low complexity" evidence="5">
    <location>
        <begin position="160"/>
        <end position="170"/>
    </location>
</feature>
<name>U6H901_9EIME</name>
<gene>
    <name evidence="8" type="ORF">EPH_0075270</name>
</gene>
<evidence type="ECO:0000256" key="3">
    <source>
        <dbReference type="ARBA" id="ARBA00022806"/>
    </source>
</evidence>
<keyword evidence="3" id="KW-0347">Helicase</keyword>